<proteinExistence type="predicted"/>
<dbReference type="Pfam" id="PF11148">
    <property type="entry name" value="DUF2922"/>
    <property type="match status" value="1"/>
</dbReference>
<organism evidence="1 2">
    <name type="scientific">Thermanaerosceptrum fracticalcis</name>
    <dbReference type="NCBI Taxonomy" id="1712410"/>
    <lineage>
        <taxon>Bacteria</taxon>
        <taxon>Bacillati</taxon>
        <taxon>Bacillota</taxon>
        <taxon>Clostridia</taxon>
        <taxon>Eubacteriales</taxon>
        <taxon>Peptococcaceae</taxon>
        <taxon>Thermanaerosceptrum</taxon>
    </lineage>
</organism>
<evidence type="ECO:0000313" key="1">
    <source>
        <dbReference type="EMBL" id="QNB45096.1"/>
    </source>
</evidence>
<keyword evidence="2" id="KW-1185">Reference proteome</keyword>
<gene>
    <name evidence="1" type="ORF">BR63_01425</name>
</gene>
<dbReference type="RefSeq" id="WP_051965906.1">
    <property type="nucleotide sequence ID" value="NZ_CP045798.1"/>
</dbReference>
<sequence>MQTKRLEMIFQNSAGNRITVSVLDPKDDLTAQSVEAAMGQILALNAITTAGGDLTAILGARIVTRDVNDILVV</sequence>
<dbReference type="InterPro" id="IPR021321">
    <property type="entry name" value="DUF2922"/>
</dbReference>
<name>A0A7G6DZ42_THEFR</name>
<dbReference type="Proteomes" id="UP000515847">
    <property type="component" value="Chromosome"/>
</dbReference>
<dbReference type="EMBL" id="CP045798">
    <property type="protein sequence ID" value="QNB45096.1"/>
    <property type="molecule type" value="Genomic_DNA"/>
</dbReference>
<protein>
    <submittedName>
        <fullName evidence="1">DUF2922 family protein</fullName>
    </submittedName>
</protein>
<accession>A0A7G6DZ42</accession>
<dbReference type="AlphaFoldDB" id="A0A7G6DZ42"/>
<dbReference type="KEGG" id="tfr:BR63_01425"/>
<evidence type="ECO:0000313" key="2">
    <source>
        <dbReference type="Proteomes" id="UP000515847"/>
    </source>
</evidence>
<dbReference type="OrthoDB" id="9795264at2"/>
<reference evidence="1 2" key="1">
    <citation type="journal article" date="2019" name="Front. Microbiol.">
        <title>Thermoanaerosceptrum fracticalcis gen. nov. sp. nov., a Novel Fumarate-Fermenting Microorganism From a Deep Fractured Carbonate Aquifer of the US Great Basin.</title>
        <authorList>
            <person name="Hamilton-Brehm S.D."/>
            <person name="Stewart L.E."/>
            <person name="Zavarin M."/>
            <person name="Caldwell M."/>
            <person name="Lawson P.A."/>
            <person name="Onstott T.C."/>
            <person name="Grzymski J."/>
            <person name="Neveux I."/>
            <person name="Lollar B.S."/>
            <person name="Russell C.E."/>
            <person name="Moser D.P."/>
        </authorList>
    </citation>
    <scope>NUCLEOTIDE SEQUENCE [LARGE SCALE GENOMIC DNA]</scope>
    <source>
        <strain evidence="1 2">DRI-13</strain>
    </source>
</reference>